<name>A0A2W4QLC1_9GAMM</name>
<accession>A0A2W4QLC1</accession>
<gene>
    <name evidence="2" type="ORF">DM484_25230</name>
</gene>
<proteinExistence type="predicted"/>
<protein>
    <submittedName>
        <fullName evidence="2">Uncharacterized protein</fullName>
    </submittedName>
</protein>
<dbReference type="AlphaFoldDB" id="A0A2W4QLC1"/>
<dbReference type="Proteomes" id="UP000249396">
    <property type="component" value="Unassembled WGS sequence"/>
</dbReference>
<keyword evidence="1" id="KW-0812">Transmembrane</keyword>
<dbReference type="EMBL" id="QJPH01000504">
    <property type="protein sequence ID" value="PZN71946.1"/>
    <property type="molecule type" value="Genomic_DNA"/>
</dbReference>
<evidence type="ECO:0000256" key="1">
    <source>
        <dbReference type="SAM" id="Phobius"/>
    </source>
</evidence>
<feature type="transmembrane region" description="Helical" evidence="1">
    <location>
        <begin position="18"/>
        <end position="38"/>
    </location>
</feature>
<sequence>MHNPASSSFLAGKLTMLYFHYGMCLIAVASLLGCAANLREALPGSIAQSVKESVTVVGQYSAWRSPSLQVSHYRTLFYGYDSVYYWLVARKSPKGGALYEMSIAADYGGDLRHYDAVKFADGSSRLTGSHRHDTERCQFFNSLVYACLFHDRASLELSQSELEAAQLKGLRLTLSSGKQDYKTIDLPANYIQGFLQAVQ</sequence>
<keyword evidence="1" id="KW-0472">Membrane</keyword>
<comment type="caution">
    <text evidence="2">The sequence shown here is derived from an EMBL/GenBank/DDBJ whole genome shotgun (WGS) entry which is preliminary data.</text>
</comment>
<keyword evidence="1" id="KW-1133">Transmembrane helix</keyword>
<evidence type="ECO:0000313" key="2">
    <source>
        <dbReference type="EMBL" id="PZN71946.1"/>
    </source>
</evidence>
<organism evidence="2 3">
    <name type="scientific">Candidatus Methylumidiphilus alinenensis</name>
    <dbReference type="NCBI Taxonomy" id="2202197"/>
    <lineage>
        <taxon>Bacteria</taxon>
        <taxon>Pseudomonadati</taxon>
        <taxon>Pseudomonadota</taxon>
        <taxon>Gammaproteobacteria</taxon>
        <taxon>Methylococcales</taxon>
        <taxon>Candidatus Methylumidiphilus</taxon>
    </lineage>
</organism>
<evidence type="ECO:0000313" key="3">
    <source>
        <dbReference type="Proteomes" id="UP000249396"/>
    </source>
</evidence>
<reference evidence="2 3" key="1">
    <citation type="journal article" date="2018" name="Aquat. Microb. Ecol.">
        <title>Gammaproteobacterial methanotrophs dominate.</title>
        <authorList>
            <person name="Rissanen A.J."/>
            <person name="Saarenheimo J."/>
            <person name="Tiirola M."/>
            <person name="Peura S."/>
            <person name="Aalto S.L."/>
            <person name="Karvinen A."/>
            <person name="Nykanen H."/>
        </authorList>
    </citation>
    <scope>NUCLEOTIDE SEQUENCE [LARGE SCALE GENOMIC DNA]</scope>
    <source>
        <strain evidence="2">AMbin10</strain>
    </source>
</reference>